<proteinExistence type="predicted"/>
<keyword evidence="3" id="KW-1185">Reference proteome</keyword>
<feature type="compositionally biased region" description="Basic residues" evidence="1">
    <location>
        <begin position="335"/>
        <end position="349"/>
    </location>
</feature>
<evidence type="ECO:0000313" key="3">
    <source>
        <dbReference type="Proteomes" id="UP001374893"/>
    </source>
</evidence>
<feature type="region of interest" description="Disordered" evidence="1">
    <location>
        <begin position="304"/>
        <end position="374"/>
    </location>
</feature>
<organism evidence="2 3">
    <name type="scientific">Haloferula helveola</name>
    <dbReference type="NCBI Taxonomy" id="490095"/>
    <lineage>
        <taxon>Bacteria</taxon>
        <taxon>Pseudomonadati</taxon>
        <taxon>Verrucomicrobiota</taxon>
        <taxon>Verrucomicrobiia</taxon>
        <taxon>Verrucomicrobiales</taxon>
        <taxon>Verrucomicrobiaceae</taxon>
        <taxon>Haloferula</taxon>
    </lineage>
</organism>
<protein>
    <submittedName>
        <fullName evidence="2">Uncharacterized protein</fullName>
    </submittedName>
</protein>
<name>A0ABM7R777_9BACT</name>
<reference evidence="2 3" key="1">
    <citation type="submission" date="2021-06" db="EMBL/GenBank/DDBJ databases">
        <title>Complete genome of Haloferula helveola possessing various polysaccharide degrading enzymes.</title>
        <authorList>
            <person name="Takami H."/>
            <person name="Huang C."/>
            <person name="Hamasaki K."/>
        </authorList>
    </citation>
    <scope>NUCLEOTIDE SEQUENCE [LARGE SCALE GENOMIC DNA]</scope>
    <source>
        <strain evidence="2 3">CN-1</strain>
    </source>
</reference>
<evidence type="ECO:0000256" key="1">
    <source>
        <dbReference type="SAM" id="MobiDB-lite"/>
    </source>
</evidence>
<gene>
    <name evidence="2" type="ORF">HAHE_04580</name>
</gene>
<feature type="compositionally biased region" description="Basic and acidic residues" evidence="1">
    <location>
        <begin position="304"/>
        <end position="320"/>
    </location>
</feature>
<accession>A0ABM7R777</accession>
<sequence>MGMRRSLLWISMVTPTLVSGDLFPGSPGGPELLTPGSATWQSTTTPLGERTVYTLTGDTVLSWGSLRVGAGDELIFEGSSGVVNLLSAGGTHRIDGSVSAEGAIGFFADGGSLQVDGLVEGASVTLSALKLESAGDYFSGGAYALDGGAGGSRRLTVDGQVRATGGDVVMAGEIVRIRGGATIDASQAVRVGGGSRVDVADSGQKRLSSMGTGLVLHLGTSRAATLELVGVQQVANAGRLETPGASGKIFLEVGPGGTVLNEGTGVIQGILQVTGDFDNDGVILGGDDGDQIGVVNSSLSRLPEVRRPDGSVASKARELSVEAPMTASADSGRDRAKRRTVASRQKPKLLTRQSFFGMRGGSTAQPSRDKKRER</sequence>
<dbReference type="Proteomes" id="UP001374893">
    <property type="component" value="Chromosome"/>
</dbReference>
<evidence type="ECO:0000313" key="2">
    <source>
        <dbReference type="EMBL" id="BCX46550.1"/>
    </source>
</evidence>
<dbReference type="EMBL" id="AP024702">
    <property type="protein sequence ID" value="BCX46550.1"/>
    <property type="molecule type" value="Genomic_DNA"/>
</dbReference>